<evidence type="ECO:0000256" key="5">
    <source>
        <dbReference type="ARBA" id="ARBA00022840"/>
    </source>
</evidence>
<dbReference type="SUPFAM" id="SSF52540">
    <property type="entry name" value="P-loop containing nucleoside triphosphate hydrolases"/>
    <property type="match status" value="1"/>
</dbReference>
<protein>
    <submittedName>
        <fullName evidence="8">Efflux ABC transporter, ATP-binding protein</fullName>
    </submittedName>
</protein>
<dbReference type="InterPro" id="IPR003439">
    <property type="entry name" value="ABC_transporter-like_ATP-bd"/>
</dbReference>
<comment type="subcellular location">
    <subcellularLocation>
        <location evidence="1">Cell membrane</location>
        <topology evidence="1">Peripheral membrane protein</topology>
    </subcellularLocation>
</comment>
<dbReference type="GO" id="GO:0005886">
    <property type="term" value="C:plasma membrane"/>
    <property type="evidence" value="ECO:0007669"/>
    <property type="project" value="UniProtKB-SubCell"/>
</dbReference>
<dbReference type="InterPro" id="IPR050763">
    <property type="entry name" value="ABC_transporter_ATP-binding"/>
</dbReference>
<dbReference type="EMBL" id="CADCWC010000374">
    <property type="protein sequence ID" value="CAA9548151.1"/>
    <property type="molecule type" value="Genomic_DNA"/>
</dbReference>
<dbReference type="Gene3D" id="3.40.50.300">
    <property type="entry name" value="P-loop containing nucleotide triphosphate hydrolases"/>
    <property type="match status" value="1"/>
</dbReference>
<keyword evidence="6" id="KW-0046">Antibiotic resistance</keyword>
<dbReference type="InterPro" id="IPR027417">
    <property type="entry name" value="P-loop_NTPase"/>
</dbReference>
<dbReference type="GO" id="GO:0005524">
    <property type="term" value="F:ATP binding"/>
    <property type="evidence" value="ECO:0007669"/>
    <property type="project" value="UniProtKB-KW"/>
</dbReference>
<dbReference type="PANTHER" id="PTHR42711">
    <property type="entry name" value="ABC TRANSPORTER ATP-BINDING PROTEIN"/>
    <property type="match status" value="1"/>
</dbReference>
<dbReference type="GO" id="GO:0046677">
    <property type="term" value="P:response to antibiotic"/>
    <property type="evidence" value="ECO:0007669"/>
    <property type="project" value="UniProtKB-KW"/>
</dbReference>
<evidence type="ECO:0000256" key="6">
    <source>
        <dbReference type="ARBA" id="ARBA00023251"/>
    </source>
</evidence>
<dbReference type="GO" id="GO:0016887">
    <property type="term" value="F:ATP hydrolysis activity"/>
    <property type="evidence" value="ECO:0007669"/>
    <property type="project" value="InterPro"/>
</dbReference>
<organism evidence="8">
    <name type="scientific">uncultured Thermoleophilia bacterium</name>
    <dbReference type="NCBI Taxonomy" id="1497501"/>
    <lineage>
        <taxon>Bacteria</taxon>
        <taxon>Bacillati</taxon>
        <taxon>Actinomycetota</taxon>
        <taxon>Thermoleophilia</taxon>
        <taxon>environmental samples</taxon>
    </lineage>
</organism>
<dbReference type="InterPro" id="IPR003593">
    <property type="entry name" value="AAA+_ATPase"/>
</dbReference>
<name>A0A6J4UFV0_9ACTN</name>
<evidence type="ECO:0000256" key="1">
    <source>
        <dbReference type="ARBA" id="ARBA00004202"/>
    </source>
</evidence>
<dbReference type="CDD" id="cd03230">
    <property type="entry name" value="ABC_DR_subfamily_A"/>
    <property type="match status" value="1"/>
</dbReference>
<dbReference type="PROSITE" id="PS50893">
    <property type="entry name" value="ABC_TRANSPORTER_2"/>
    <property type="match status" value="1"/>
</dbReference>
<reference evidence="8" key="1">
    <citation type="submission" date="2020-02" db="EMBL/GenBank/DDBJ databases">
        <authorList>
            <person name="Meier V. D."/>
        </authorList>
    </citation>
    <scope>NUCLEOTIDE SEQUENCE</scope>
    <source>
        <strain evidence="8">AVDCRST_MAG79</strain>
    </source>
</reference>
<dbReference type="SMART" id="SM00382">
    <property type="entry name" value="AAA"/>
    <property type="match status" value="1"/>
</dbReference>
<comment type="similarity">
    <text evidence="2">Belongs to the ABC transporter superfamily.</text>
</comment>
<evidence type="ECO:0000313" key="8">
    <source>
        <dbReference type="EMBL" id="CAA9548151.1"/>
    </source>
</evidence>
<dbReference type="AlphaFoldDB" id="A0A6J4UFV0"/>
<gene>
    <name evidence="8" type="ORF">AVDCRST_MAG79-2477</name>
</gene>
<feature type="domain" description="ABC transporter" evidence="7">
    <location>
        <begin position="11"/>
        <end position="238"/>
    </location>
</feature>
<dbReference type="Pfam" id="PF00005">
    <property type="entry name" value="ABC_tran"/>
    <property type="match status" value="1"/>
</dbReference>
<evidence type="ECO:0000256" key="4">
    <source>
        <dbReference type="ARBA" id="ARBA00022741"/>
    </source>
</evidence>
<keyword evidence="4" id="KW-0547">Nucleotide-binding</keyword>
<evidence type="ECO:0000256" key="2">
    <source>
        <dbReference type="ARBA" id="ARBA00005417"/>
    </source>
</evidence>
<proteinExistence type="inferred from homology"/>
<sequence length="310" mass="33526">MGAGRGVSPAVETRDLRKRYGSHVALDGVDLGVPEGTIYGFLGPNGSGKTTTMRILLGLLRADAGSARVLGGDAWDDGPRLRADVGYLPSAPGLHGRMRGRHALEHFSRLDRRPPVLRAEACRALRLSDADLDRPVRAYSRGMRQKLAIVGAVQHDPRLLVLDEPTEGLDPLVQDGFFELLRRRREGGRTVLFSSHVLSEVELLCDRLAIVRAGRIVGEGTIAELRGGRPRRVAVTLHDTAGEVRLPGAELVERPGGRLAFRHTGPPGPLLAALAALDPLDVTIDEPPLEEIFLDAYRDSPASERRGVTA</sequence>
<keyword evidence="5 8" id="KW-0067">ATP-binding</keyword>
<dbReference type="PANTHER" id="PTHR42711:SF5">
    <property type="entry name" value="ABC TRANSPORTER ATP-BINDING PROTEIN NATA"/>
    <property type="match status" value="1"/>
</dbReference>
<evidence type="ECO:0000256" key="3">
    <source>
        <dbReference type="ARBA" id="ARBA00022448"/>
    </source>
</evidence>
<keyword evidence="3" id="KW-0813">Transport</keyword>
<accession>A0A6J4UFV0</accession>
<evidence type="ECO:0000259" key="7">
    <source>
        <dbReference type="PROSITE" id="PS50893"/>
    </source>
</evidence>